<evidence type="ECO:0000313" key="3">
    <source>
        <dbReference type="Proteomes" id="UP001431902"/>
    </source>
</evidence>
<dbReference type="Proteomes" id="UP001431902">
    <property type="component" value="Unassembled WGS sequence"/>
</dbReference>
<sequence length="95" mass="10274">MEALKLPPTLMHEHADACLSQWVSQLQGKVRPVQPEPVLVDASALSVFDSSALAVLLGLRRVAKAQGRSVLVEGMSDRLRELATLYGVLDLLEPA</sequence>
<evidence type="ECO:0000313" key="2">
    <source>
        <dbReference type="EMBL" id="MDI9233774.1"/>
    </source>
</evidence>
<name>A0ABT6X6M8_9BURK</name>
<comment type="caution">
    <text evidence="2">The sequence shown here is derived from an EMBL/GenBank/DDBJ whole genome shotgun (WGS) entry which is preliminary data.</text>
</comment>
<dbReference type="InterPro" id="IPR036513">
    <property type="entry name" value="STAS_dom_sf"/>
</dbReference>
<feature type="domain" description="STAS" evidence="1">
    <location>
        <begin position="1"/>
        <end position="95"/>
    </location>
</feature>
<gene>
    <name evidence="2" type="ORF">QLQ16_07990</name>
</gene>
<dbReference type="SUPFAM" id="SSF52091">
    <property type="entry name" value="SpoIIaa-like"/>
    <property type="match status" value="1"/>
</dbReference>
<protein>
    <submittedName>
        <fullName evidence="2">STAS domain-containing protein</fullName>
    </submittedName>
</protein>
<dbReference type="CDD" id="cd07043">
    <property type="entry name" value="STAS_anti-anti-sigma_factors"/>
    <property type="match status" value="1"/>
</dbReference>
<reference evidence="2" key="1">
    <citation type="submission" date="2023-05" db="EMBL/GenBank/DDBJ databases">
        <title>Limnohabitans sp. strain HM2-2 Genome sequencing and assembly.</title>
        <authorList>
            <person name="Jung Y."/>
        </authorList>
    </citation>
    <scope>NUCLEOTIDE SEQUENCE</scope>
    <source>
        <strain evidence="2">HM2-2</strain>
    </source>
</reference>
<organism evidence="2 3">
    <name type="scientific">Limnohabitans lacus</name>
    <dbReference type="NCBI Taxonomy" id="3045173"/>
    <lineage>
        <taxon>Bacteria</taxon>
        <taxon>Pseudomonadati</taxon>
        <taxon>Pseudomonadota</taxon>
        <taxon>Betaproteobacteria</taxon>
        <taxon>Burkholderiales</taxon>
        <taxon>Comamonadaceae</taxon>
        <taxon>Limnohabitans</taxon>
    </lineage>
</organism>
<evidence type="ECO:0000259" key="1">
    <source>
        <dbReference type="PROSITE" id="PS50801"/>
    </source>
</evidence>
<dbReference type="EMBL" id="JASGBH010000005">
    <property type="protein sequence ID" value="MDI9233774.1"/>
    <property type="molecule type" value="Genomic_DNA"/>
</dbReference>
<dbReference type="Pfam" id="PF13466">
    <property type="entry name" value="STAS_2"/>
    <property type="match status" value="1"/>
</dbReference>
<dbReference type="PROSITE" id="PS50801">
    <property type="entry name" value="STAS"/>
    <property type="match status" value="1"/>
</dbReference>
<dbReference type="InterPro" id="IPR058548">
    <property type="entry name" value="MlaB-like_STAS"/>
</dbReference>
<proteinExistence type="predicted"/>
<dbReference type="InterPro" id="IPR002645">
    <property type="entry name" value="STAS_dom"/>
</dbReference>
<accession>A0ABT6X6M8</accession>
<keyword evidence="3" id="KW-1185">Reference proteome</keyword>
<dbReference type="RefSeq" id="WP_283224170.1">
    <property type="nucleotide sequence ID" value="NZ_JASGBH010000005.1"/>
</dbReference>
<dbReference type="Gene3D" id="3.30.750.24">
    <property type="entry name" value="STAS domain"/>
    <property type="match status" value="1"/>
</dbReference>